<accession>A0A645DZU1</accession>
<name>A0A645DZU1_9ZZZZ</name>
<evidence type="ECO:0000256" key="1">
    <source>
        <dbReference type="SAM" id="MobiDB-lite"/>
    </source>
</evidence>
<comment type="caution">
    <text evidence="2">The sequence shown here is derived from an EMBL/GenBank/DDBJ whole genome shotgun (WGS) entry which is preliminary data.</text>
</comment>
<reference evidence="2" key="1">
    <citation type="submission" date="2019-08" db="EMBL/GenBank/DDBJ databases">
        <authorList>
            <person name="Kucharzyk K."/>
            <person name="Murdoch R.W."/>
            <person name="Higgins S."/>
            <person name="Loffler F."/>
        </authorList>
    </citation>
    <scope>NUCLEOTIDE SEQUENCE</scope>
</reference>
<dbReference type="EMBL" id="VSSQ01041427">
    <property type="protein sequence ID" value="MPM94846.1"/>
    <property type="molecule type" value="Genomic_DNA"/>
</dbReference>
<evidence type="ECO:0000313" key="2">
    <source>
        <dbReference type="EMBL" id="MPM94846.1"/>
    </source>
</evidence>
<organism evidence="2">
    <name type="scientific">bioreactor metagenome</name>
    <dbReference type="NCBI Taxonomy" id="1076179"/>
    <lineage>
        <taxon>unclassified sequences</taxon>
        <taxon>metagenomes</taxon>
        <taxon>ecological metagenomes</taxon>
    </lineage>
</organism>
<sequence length="156" mass="17321">MHLGAVAGLLQFLGPDRLAQAAQRGSLGFAPALGERFGEVGEEHGEPQPQRDGQDEAGRCLAFAAERLEEQAGSQHAAQPDHEHHRILDLVARRQPFEGFDRGFAQQRRIEHGLRRLHQILLSGRRSFAGVQRWGPGPMQAGRSARRPRRRCRSAA</sequence>
<feature type="region of interest" description="Disordered" evidence="1">
    <location>
        <begin position="132"/>
        <end position="156"/>
    </location>
</feature>
<proteinExistence type="predicted"/>
<dbReference type="AlphaFoldDB" id="A0A645DZU1"/>
<protein>
    <submittedName>
        <fullName evidence="2">Uncharacterized protein</fullName>
    </submittedName>
</protein>
<gene>
    <name evidence="2" type="ORF">SDC9_141995</name>
</gene>
<feature type="compositionally biased region" description="Basic residues" evidence="1">
    <location>
        <begin position="144"/>
        <end position="156"/>
    </location>
</feature>